<dbReference type="EMBL" id="PZDI01000117">
    <property type="protein sequence ID" value="PTH12364.1"/>
    <property type="molecule type" value="Genomic_DNA"/>
</dbReference>
<reference evidence="1 2" key="1">
    <citation type="journal article" date="2016" name="Front. Microbiol.">
        <title>Comprehensive Phylogenetic Analysis of Bovine Non-aureus Staphylococci Species Based on Whole-Genome Sequencing.</title>
        <authorList>
            <person name="Naushad S."/>
            <person name="Barkema H.W."/>
            <person name="Luby C."/>
            <person name="Condas L.A."/>
            <person name="Nobrega D.B."/>
            <person name="Carson D.A."/>
            <person name="De Buck J."/>
        </authorList>
    </citation>
    <scope>NUCLEOTIDE SEQUENCE [LARGE SCALE GENOMIC DNA]</scope>
    <source>
        <strain evidence="1 2">SNUC 993</strain>
    </source>
</reference>
<keyword evidence="2" id="KW-1185">Reference proteome</keyword>
<gene>
    <name evidence="1" type="ORF">BU607_11150</name>
</gene>
<evidence type="ECO:0008006" key="3">
    <source>
        <dbReference type="Google" id="ProtNLM"/>
    </source>
</evidence>
<protein>
    <recommendedName>
        <fullName evidence="3">Siphovirus Gp157 family protein</fullName>
    </recommendedName>
</protein>
<dbReference type="InterPro" id="IPR008840">
    <property type="entry name" value="Sipho_Gp157"/>
</dbReference>
<sequence>MSTIFELTDKYREVYDLITEQGDMQVLTDTLDSINDALEDKADGYIGVIKTLESDNDAIDKEIKRLRQRKTTNQNGIQRLKESLQYSMEATHKEKFKTQLNSFSISKNPPSLDVLDESQIPQDYWISQTPKLNKSELLKDIKNGLDIKGVEMKQTRGLR</sequence>
<dbReference type="RefSeq" id="WP_107398412.1">
    <property type="nucleotide sequence ID" value="NZ_PZDI01000117.1"/>
</dbReference>
<accession>A0ABX5IC40</accession>
<feature type="non-terminal residue" evidence="1">
    <location>
        <position position="159"/>
    </location>
</feature>
<dbReference type="Pfam" id="PF05565">
    <property type="entry name" value="Sipho_Gp157"/>
    <property type="match status" value="1"/>
</dbReference>
<comment type="caution">
    <text evidence="1">The sequence shown here is derived from an EMBL/GenBank/DDBJ whole genome shotgun (WGS) entry which is preliminary data.</text>
</comment>
<evidence type="ECO:0000313" key="1">
    <source>
        <dbReference type="EMBL" id="PTH12364.1"/>
    </source>
</evidence>
<organism evidence="1 2">
    <name type="scientific">Staphylococcus auricularis</name>
    <dbReference type="NCBI Taxonomy" id="29379"/>
    <lineage>
        <taxon>Bacteria</taxon>
        <taxon>Bacillati</taxon>
        <taxon>Bacillota</taxon>
        <taxon>Bacilli</taxon>
        <taxon>Bacillales</taxon>
        <taxon>Staphylococcaceae</taxon>
        <taxon>Staphylococcus</taxon>
    </lineage>
</organism>
<name>A0ABX5IC40_9STAP</name>
<dbReference type="Proteomes" id="UP000242694">
    <property type="component" value="Unassembled WGS sequence"/>
</dbReference>
<evidence type="ECO:0000313" key="2">
    <source>
        <dbReference type="Proteomes" id="UP000242694"/>
    </source>
</evidence>
<proteinExistence type="predicted"/>